<sequence>MPGNLLNRMRMHSAEEFQTWLALDLEIREERIPDNGGA</sequence>
<evidence type="ECO:0000313" key="2">
    <source>
        <dbReference type="Proteomes" id="UP000184440"/>
    </source>
</evidence>
<evidence type="ECO:0000313" key="1">
    <source>
        <dbReference type="EMBL" id="SHN39034.1"/>
    </source>
</evidence>
<keyword evidence="2" id="KW-1185">Reference proteome</keyword>
<dbReference type="Proteomes" id="UP000184440">
    <property type="component" value="Unassembled WGS sequence"/>
</dbReference>
<protein>
    <submittedName>
        <fullName evidence="1">Uncharacterized protein</fullName>
    </submittedName>
</protein>
<accession>A0A1M7R324</accession>
<dbReference type="AlphaFoldDB" id="A0A1M7R324"/>
<name>A0A1M7R324_9ACTN</name>
<gene>
    <name evidence="1" type="ORF">SAMN05443668_106184</name>
</gene>
<proteinExistence type="predicted"/>
<dbReference type="EMBL" id="FRCS01000006">
    <property type="protein sequence ID" value="SHN39034.1"/>
    <property type="molecule type" value="Genomic_DNA"/>
</dbReference>
<reference evidence="1 2" key="1">
    <citation type="submission" date="2016-11" db="EMBL/GenBank/DDBJ databases">
        <authorList>
            <person name="Jaros S."/>
            <person name="Januszkiewicz K."/>
            <person name="Wedrychowicz H."/>
        </authorList>
    </citation>
    <scope>NUCLEOTIDE SEQUENCE [LARGE SCALE GENOMIC DNA]</scope>
    <source>
        <strain evidence="1 2">DSM 46144</strain>
    </source>
</reference>
<organism evidence="1 2">
    <name type="scientific">Cryptosporangium aurantiacum</name>
    <dbReference type="NCBI Taxonomy" id="134849"/>
    <lineage>
        <taxon>Bacteria</taxon>
        <taxon>Bacillati</taxon>
        <taxon>Actinomycetota</taxon>
        <taxon>Actinomycetes</taxon>
        <taxon>Cryptosporangiales</taxon>
        <taxon>Cryptosporangiaceae</taxon>
        <taxon>Cryptosporangium</taxon>
    </lineage>
</organism>
<dbReference type="STRING" id="134849.SAMN05443668_106184"/>